<keyword evidence="4" id="KW-1185">Reference proteome</keyword>
<evidence type="ECO:0000313" key="4">
    <source>
        <dbReference type="Proteomes" id="UP000216725"/>
    </source>
</evidence>
<proteinExistence type="predicted"/>
<dbReference type="EMBL" id="MWWR01000004">
    <property type="protein sequence ID" value="OZG52252.1"/>
    <property type="molecule type" value="Genomic_DNA"/>
</dbReference>
<accession>A0A261EZG3</accession>
<name>A0A261EZG3_9BIFI</name>
<evidence type="ECO:0000256" key="1">
    <source>
        <dbReference type="SAM" id="MobiDB-lite"/>
    </source>
</evidence>
<feature type="compositionally biased region" description="Polar residues" evidence="1">
    <location>
        <begin position="89"/>
        <end position="99"/>
    </location>
</feature>
<organism evidence="3 4">
    <name type="scientific">Pseudoscardovia radai</name>
    <dbReference type="NCBI Taxonomy" id="987066"/>
    <lineage>
        <taxon>Bacteria</taxon>
        <taxon>Bacillati</taxon>
        <taxon>Actinomycetota</taxon>
        <taxon>Actinomycetes</taxon>
        <taxon>Bifidobacteriales</taxon>
        <taxon>Bifidobacteriaceae</taxon>
        <taxon>Pseudoscardovia</taxon>
    </lineage>
</organism>
<dbReference type="SUPFAM" id="SSF63829">
    <property type="entry name" value="Calcium-dependent phosphotriesterase"/>
    <property type="match status" value="1"/>
</dbReference>
<gene>
    <name evidence="3" type="ORF">PSRA_0441</name>
</gene>
<keyword evidence="2" id="KW-0812">Transmembrane</keyword>
<keyword evidence="2" id="KW-0472">Membrane</keyword>
<protein>
    <submittedName>
        <fullName evidence="3">Uncharacterized protein</fullName>
    </submittedName>
</protein>
<feature type="transmembrane region" description="Helical" evidence="2">
    <location>
        <begin position="542"/>
        <end position="562"/>
    </location>
</feature>
<sequence>MHKSQRGGDSLSIHDSWHDSLRGRGSLPDAPDDLWSPGAEHRRKMRSMRRRLLAFVVCLALSACIVLAALWAENTAAPKAQAVEIAQSADATSADTMGESSDTSDATDTDTTSDATASSTPAEAQNESVTLDSTNFSDPACVGADPGALRISPDGATAYIVSNGSEVCAVDIPDFTTTHTATLPGDSLGVNGGVTLSTDGARLFVATTAGIAVIDTASYAVTTLDLVTSNYVVTRDGSTLYAVVQSGGTWQIDTVDVAGGGITSQPVVFQEGADPSVVNPLIVSDDGVTVIADAQYDSAEHILAIEPATGSSTHLAVAAVSYIGCASPDGTKVYVPDSSVSNVLEVNANSREVGVISVDSQARIVSMALSADGSRLAVGTSTGAHLYDAASGAKVRDLAANEPDAYVSPDGRYLMSVSVGSDGAAGGAGAAAGGAGAAASGLTTLDVSRSASDSGTTVQTGQVYYDGVGAGGDVEVRGVAFAPDGSAMYVLATGDASSSGASSNTGVSSTTSDSVGRLIRIDLNGFSDASTAAQKSSSSKTLPLIIALVVVGCALIAGSIWIRRRLASAESAKR</sequence>
<feature type="region of interest" description="Disordered" evidence="1">
    <location>
        <begin position="89"/>
        <end position="135"/>
    </location>
</feature>
<keyword evidence="2" id="KW-1133">Transmembrane helix</keyword>
<feature type="compositionally biased region" description="Low complexity" evidence="1">
    <location>
        <begin position="100"/>
        <end position="120"/>
    </location>
</feature>
<evidence type="ECO:0000313" key="3">
    <source>
        <dbReference type="EMBL" id="OZG52252.1"/>
    </source>
</evidence>
<reference evidence="3 4" key="1">
    <citation type="journal article" date="2017" name="BMC Genomics">
        <title>Comparative genomic and phylogenomic analyses of the Bifidobacteriaceae family.</title>
        <authorList>
            <person name="Lugli G.A."/>
            <person name="Milani C."/>
            <person name="Turroni F."/>
            <person name="Duranti S."/>
            <person name="Mancabelli L."/>
            <person name="Mangifesta M."/>
            <person name="Ferrario C."/>
            <person name="Modesto M."/>
            <person name="Mattarelli P."/>
            <person name="Jiri K."/>
            <person name="van Sinderen D."/>
            <person name="Ventura M."/>
        </authorList>
    </citation>
    <scope>NUCLEOTIDE SEQUENCE [LARGE SCALE GENOMIC DNA]</scope>
    <source>
        <strain evidence="3 4">DSM 24742</strain>
    </source>
</reference>
<comment type="caution">
    <text evidence="3">The sequence shown here is derived from an EMBL/GenBank/DDBJ whole genome shotgun (WGS) entry which is preliminary data.</text>
</comment>
<feature type="compositionally biased region" description="Polar residues" evidence="1">
    <location>
        <begin position="121"/>
        <end position="135"/>
    </location>
</feature>
<evidence type="ECO:0000256" key="2">
    <source>
        <dbReference type="SAM" id="Phobius"/>
    </source>
</evidence>
<dbReference type="AlphaFoldDB" id="A0A261EZG3"/>
<dbReference type="Gene3D" id="2.130.10.10">
    <property type="entry name" value="YVTN repeat-like/Quinoprotein amine dehydrogenase"/>
    <property type="match status" value="2"/>
</dbReference>
<feature type="transmembrane region" description="Helical" evidence="2">
    <location>
        <begin position="52"/>
        <end position="72"/>
    </location>
</feature>
<dbReference type="Proteomes" id="UP000216725">
    <property type="component" value="Unassembled WGS sequence"/>
</dbReference>
<dbReference type="InterPro" id="IPR015943">
    <property type="entry name" value="WD40/YVTN_repeat-like_dom_sf"/>
</dbReference>